<dbReference type="RefSeq" id="XP_067765553.1">
    <property type="nucleotide sequence ID" value="XM_067906285.1"/>
</dbReference>
<protein>
    <submittedName>
        <fullName evidence="2">Transmembrane domain-containing protein</fullName>
    </submittedName>
</protein>
<keyword evidence="1" id="KW-0472">Membrane</keyword>
<dbReference type="GeneID" id="94296418"/>
<feature type="transmembrane region" description="Helical" evidence="1">
    <location>
        <begin position="42"/>
        <end position="61"/>
    </location>
</feature>
<dbReference type="KEGG" id="ssao:94296418"/>
<keyword evidence="1 2" id="KW-0812">Transmembrane</keyword>
<evidence type="ECO:0000256" key="1">
    <source>
        <dbReference type="SAM" id="Phobius"/>
    </source>
</evidence>
<gene>
    <name evidence="2" type="ORF">SS50377_22395</name>
</gene>
<sequence>MRPSQPKYLFKMAIHNIVMVIIESFYFTAIALGYFFHNQVKILNLMIVLLVKIVLRIFTVISKWNRDKSGLIATVLDIIKFITLIIQIVNELIVIVIIIIEKQFHRYELYLVIFSLVYSLILPLVFIIFLKIKYYCHAEEITINRSKEEIINDYIIKQTLKKQKNVK</sequence>
<feature type="transmembrane region" description="Helical" evidence="1">
    <location>
        <begin position="112"/>
        <end position="130"/>
    </location>
</feature>
<evidence type="ECO:0000313" key="2">
    <source>
        <dbReference type="EMBL" id="KAH0574780.1"/>
    </source>
</evidence>
<keyword evidence="3" id="KW-1185">Reference proteome</keyword>
<feature type="transmembrane region" description="Helical" evidence="1">
    <location>
        <begin position="12"/>
        <end position="36"/>
    </location>
</feature>
<name>A0A9P8LUV6_9EUKA</name>
<dbReference type="AlphaFoldDB" id="A0A9P8LUV6"/>
<feature type="transmembrane region" description="Helical" evidence="1">
    <location>
        <begin position="81"/>
        <end position="100"/>
    </location>
</feature>
<dbReference type="Proteomes" id="UP000018208">
    <property type="component" value="Unassembled WGS sequence"/>
</dbReference>
<proteinExistence type="predicted"/>
<reference evidence="2 3" key="1">
    <citation type="journal article" date="2014" name="PLoS Genet.">
        <title>The Genome of Spironucleus salmonicida Highlights a Fish Pathogen Adapted to Fluctuating Environments.</title>
        <authorList>
            <person name="Xu F."/>
            <person name="Jerlstrom-Hultqvist J."/>
            <person name="Einarsson E."/>
            <person name="Astvaldsson A."/>
            <person name="Svard S.G."/>
            <person name="Andersson J.O."/>
        </authorList>
    </citation>
    <scope>NUCLEOTIDE SEQUENCE [LARGE SCALE GENOMIC DNA]</scope>
    <source>
        <strain evidence="2 3">ATCC 50377</strain>
    </source>
</reference>
<dbReference type="EMBL" id="AUWU02000003">
    <property type="protein sequence ID" value="KAH0574780.1"/>
    <property type="molecule type" value="Genomic_DNA"/>
</dbReference>
<accession>A0A9P8LUV6</accession>
<comment type="caution">
    <text evidence="2">The sequence shown here is derived from an EMBL/GenBank/DDBJ whole genome shotgun (WGS) entry which is preliminary data.</text>
</comment>
<organism evidence="2 3">
    <name type="scientific">Spironucleus salmonicida</name>
    <dbReference type="NCBI Taxonomy" id="348837"/>
    <lineage>
        <taxon>Eukaryota</taxon>
        <taxon>Metamonada</taxon>
        <taxon>Diplomonadida</taxon>
        <taxon>Hexamitidae</taxon>
        <taxon>Hexamitinae</taxon>
        <taxon>Spironucleus</taxon>
    </lineage>
</organism>
<keyword evidence="1" id="KW-1133">Transmembrane helix</keyword>
<evidence type="ECO:0000313" key="3">
    <source>
        <dbReference type="Proteomes" id="UP000018208"/>
    </source>
</evidence>